<dbReference type="RefSeq" id="WP_369171944.1">
    <property type="nucleotide sequence ID" value="NZ_CP163439.1"/>
</dbReference>
<feature type="compositionally biased region" description="Basic residues" evidence="1">
    <location>
        <begin position="107"/>
        <end position="117"/>
    </location>
</feature>
<gene>
    <name evidence="2" type="ORF">AB5J49_29890</name>
</gene>
<sequence length="124" mass="12491">MSIGLSDPIEYALPKSLLTAALGGVVVLAGFGARNATADQTSVVSTVAASDDTAEVRFPEMADLISQSCAPDVSGGVDDVASASVAETPAAEPTPDSTLPGASAGRSRGRTRPRTKRCGTGWRA</sequence>
<dbReference type="EMBL" id="CP163439">
    <property type="protein sequence ID" value="XDQ37208.1"/>
    <property type="molecule type" value="Genomic_DNA"/>
</dbReference>
<feature type="region of interest" description="Disordered" evidence="1">
    <location>
        <begin position="72"/>
        <end position="124"/>
    </location>
</feature>
<dbReference type="AlphaFoldDB" id="A0AB39Q722"/>
<name>A0AB39Q722_9ACTN</name>
<protein>
    <submittedName>
        <fullName evidence="2">Uncharacterized protein</fullName>
    </submittedName>
</protein>
<proteinExistence type="predicted"/>
<evidence type="ECO:0000256" key="1">
    <source>
        <dbReference type="SAM" id="MobiDB-lite"/>
    </source>
</evidence>
<accession>A0AB39Q722</accession>
<reference evidence="2" key="1">
    <citation type="submission" date="2024-07" db="EMBL/GenBank/DDBJ databases">
        <authorList>
            <person name="Yu S.T."/>
        </authorList>
    </citation>
    <scope>NUCLEOTIDE SEQUENCE</scope>
    <source>
        <strain evidence="2">R28</strain>
    </source>
</reference>
<evidence type="ECO:0000313" key="2">
    <source>
        <dbReference type="EMBL" id="XDQ37208.1"/>
    </source>
</evidence>
<organism evidence="2">
    <name type="scientific">Streptomyces sp. R28</name>
    <dbReference type="NCBI Taxonomy" id="3238628"/>
    <lineage>
        <taxon>Bacteria</taxon>
        <taxon>Bacillati</taxon>
        <taxon>Actinomycetota</taxon>
        <taxon>Actinomycetes</taxon>
        <taxon>Kitasatosporales</taxon>
        <taxon>Streptomycetaceae</taxon>
        <taxon>Streptomyces</taxon>
    </lineage>
</organism>